<evidence type="ECO:0000256" key="1">
    <source>
        <dbReference type="SAM" id="Phobius"/>
    </source>
</evidence>
<feature type="non-terminal residue" evidence="2">
    <location>
        <position position="41"/>
    </location>
</feature>
<keyword evidence="1" id="KW-1133">Transmembrane helix</keyword>
<organism evidence="2">
    <name type="scientific">Iconisemion striatum</name>
    <dbReference type="NCBI Taxonomy" id="60296"/>
    <lineage>
        <taxon>Eukaryota</taxon>
        <taxon>Metazoa</taxon>
        <taxon>Chordata</taxon>
        <taxon>Craniata</taxon>
        <taxon>Vertebrata</taxon>
        <taxon>Euteleostomi</taxon>
        <taxon>Actinopterygii</taxon>
        <taxon>Neopterygii</taxon>
        <taxon>Teleostei</taxon>
        <taxon>Neoteleostei</taxon>
        <taxon>Acanthomorphata</taxon>
        <taxon>Ovalentaria</taxon>
        <taxon>Atherinomorphae</taxon>
        <taxon>Cyprinodontiformes</taxon>
        <taxon>Nothobranchiidae</taxon>
        <taxon>Iconisemion</taxon>
    </lineage>
</organism>
<proteinExistence type="predicted"/>
<protein>
    <submittedName>
        <fullName evidence="2">Uncharacterized protein</fullName>
    </submittedName>
</protein>
<keyword evidence="1" id="KW-0472">Membrane</keyword>
<gene>
    <name evidence="2" type="primary">CR392001.1</name>
</gene>
<keyword evidence="1" id="KW-0812">Transmembrane</keyword>
<dbReference type="EMBL" id="HADX01004214">
    <property type="protein sequence ID" value="SBP26446.1"/>
    <property type="molecule type" value="Transcribed_RNA"/>
</dbReference>
<sequence length="41" mass="4484">CGQSFRCQISNGSKNKSGAFIFLFSVLTGGNRAFYLVACQY</sequence>
<feature type="transmembrane region" description="Helical" evidence="1">
    <location>
        <begin position="19"/>
        <end position="38"/>
    </location>
</feature>
<dbReference type="AlphaFoldDB" id="A0A1A7Y849"/>
<feature type="non-terminal residue" evidence="2">
    <location>
        <position position="1"/>
    </location>
</feature>
<accession>A0A1A7Y849</accession>
<reference evidence="2" key="1">
    <citation type="submission" date="2016-05" db="EMBL/GenBank/DDBJ databases">
        <authorList>
            <person name="Lavstsen T."/>
            <person name="Jespersen J.S."/>
        </authorList>
    </citation>
    <scope>NUCLEOTIDE SEQUENCE</scope>
    <source>
        <tissue evidence="2">Brain</tissue>
    </source>
</reference>
<evidence type="ECO:0000313" key="2">
    <source>
        <dbReference type="EMBL" id="SBP26446.1"/>
    </source>
</evidence>
<name>A0A1A7Y849_9TELE</name>
<reference evidence="2" key="2">
    <citation type="submission" date="2016-06" db="EMBL/GenBank/DDBJ databases">
        <title>The genome of a short-lived fish provides insights into sex chromosome evolution and the genetic control of aging.</title>
        <authorList>
            <person name="Reichwald K."/>
            <person name="Felder M."/>
            <person name="Petzold A."/>
            <person name="Koch P."/>
            <person name="Groth M."/>
            <person name="Platzer M."/>
        </authorList>
    </citation>
    <scope>NUCLEOTIDE SEQUENCE</scope>
    <source>
        <tissue evidence="2">Brain</tissue>
    </source>
</reference>